<keyword evidence="5" id="KW-1185">Reference proteome</keyword>
<protein>
    <submittedName>
        <fullName evidence="4">Branched-chain amino acid ABC transporter substrate-binding protein</fullName>
    </submittedName>
</protein>
<evidence type="ECO:0000256" key="1">
    <source>
        <dbReference type="ARBA" id="ARBA00010062"/>
    </source>
</evidence>
<dbReference type="PANTHER" id="PTHR47151">
    <property type="entry name" value="LEU/ILE/VAL-BINDING ABC TRANSPORTER SUBUNIT"/>
    <property type="match status" value="1"/>
</dbReference>
<dbReference type="InterPro" id="IPR028082">
    <property type="entry name" value="Peripla_BP_I"/>
</dbReference>
<dbReference type="InterPro" id="IPR028081">
    <property type="entry name" value="Leu-bd"/>
</dbReference>
<feature type="domain" description="Leucine-binding protein" evidence="3">
    <location>
        <begin position="87"/>
        <end position="445"/>
    </location>
</feature>
<gene>
    <name evidence="4" type="ORF">FGD71_029885</name>
</gene>
<keyword evidence="2" id="KW-0732">Signal</keyword>
<evidence type="ECO:0000259" key="3">
    <source>
        <dbReference type="Pfam" id="PF13458"/>
    </source>
</evidence>
<dbReference type="OrthoDB" id="9772589at2"/>
<dbReference type="Gene3D" id="3.40.50.2300">
    <property type="match status" value="2"/>
</dbReference>
<dbReference type="SUPFAM" id="SSF53822">
    <property type="entry name" value="Periplasmic binding protein-like I"/>
    <property type="match status" value="1"/>
</dbReference>
<sequence length="457" mass="47843">MGQTLLQVPHTRLESRPVTALRIRKHFVPALDSACSTGKGRASKGLIVRQRSLIAITAALAAGALTLTACGSRDEDGGSDSGGGGTTVVIGVDAPLTGDLSALGLGIKNSVDLATKQANKDNYVDGIKFKIDALDDQAQPSSGQQNATKLVANKDVLGTVGPLNSSVAESMQKVFDDAKLVEVSPANTGPTLTQGPDWQSGKKVRPYKSYFRTATTDAIQGPFAAQYLYNDAKKKKVFVIDDKKTYGAGLAGTFTDEFKKLGGKIAGTEHIDPETKDFSAIATKVKSSGADVVYYGGEYPQAGPLSKQIKAAGAKIPLVGGDGIYSADFIKLAGKSGTGDLATSVGAPVEDLPSAKEFIANYKAAGYKEAYEAYGGYSYDSAWAIIEAVKKVVEDNDGKLPDDARAKVTEAMQNVSFDGVTGKVAFDEYGDATNKQLTVYSVEGGAWKPVKSGTYTG</sequence>
<dbReference type="PANTHER" id="PTHR47151:SF2">
    <property type="entry name" value="AMINO ACID BINDING PROTEIN"/>
    <property type="match status" value="1"/>
</dbReference>
<evidence type="ECO:0000313" key="4">
    <source>
        <dbReference type="EMBL" id="TPQ18685.1"/>
    </source>
</evidence>
<name>A0A505DAC7_9ACTN</name>
<proteinExistence type="inferred from homology"/>
<organism evidence="4 5">
    <name type="scientific">Streptomyces sporangiiformans</name>
    <dbReference type="NCBI Taxonomy" id="2315329"/>
    <lineage>
        <taxon>Bacteria</taxon>
        <taxon>Bacillati</taxon>
        <taxon>Actinomycetota</taxon>
        <taxon>Actinomycetes</taxon>
        <taxon>Kitasatosporales</taxon>
        <taxon>Streptomycetaceae</taxon>
        <taxon>Streptomyces</taxon>
    </lineage>
</organism>
<evidence type="ECO:0000256" key="2">
    <source>
        <dbReference type="ARBA" id="ARBA00022729"/>
    </source>
</evidence>
<dbReference type="CDD" id="cd06342">
    <property type="entry name" value="PBP1_ABC_LIVBP-like"/>
    <property type="match status" value="1"/>
</dbReference>
<dbReference type="AlphaFoldDB" id="A0A505DAC7"/>
<comment type="similarity">
    <text evidence="1">Belongs to the leucine-binding protein family.</text>
</comment>
<accession>A0A505DAC7</accession>
<dbReference type="EMBL" id="VCHX02000172">
    <property type="protein sequence ID" value="TPQ18685.1"/>
    <property type="molecule type" value="Genomic_DNA"/>
</dbReference>
<dbReference type="Pfam" id="PF13458">
    <property type="entry name" value="Peripla_BP_6"/>
    <property type="match status" value="1"/>
</dbReference>
<comment type="caution">
    <text evidence="4">The sequence shown here is derived from an EMBL/GenBank/DDBJ whole genome shotgun (WGS) entry which is preliminary data.</text>
</comment>
<dbReference type="Proteomes" id="UP000317378">
    <property type="component" value="Unassembled WGS sequence"/>
</dbReference>
<reference evidence="4 5" key="1">
    <citation type="submission" date="2019-06" db="EMBL/GenBank/DDBJ databases">
        <title>Streptomyces sporangiiformans sp. nov., a novel actinomycete isolated from soil in Mount Song.</title>
        <authorList>
            <person name="Han L."/>
        </authorList>
    </citation>
    <scope>NUCLEOTIDE SEQUENCE [LARGE SCALE GENOMIC DNA]</scope>
    <source>
        <strain evidence="4 5">NEAU-SSA 1</strain>
    </source>
</reference>
<evidence type="ECO:0000313" key="5">
    <source>
        <dbReference type="Proteomes" id="UP000317378"/>
    </source>
</evidence>